<reference evidence="3" key="1">
    <citation type="journal article" date="2019" name="Int. J. Syst. Evol. Microbiol.">
        <title>The Global Catalogue of Microorganisms (GCM) 10K type strain sequencing project: providing services to taxonomists for standard genome sequencing and annotation.</title>
        <authorList>
            <consortium name="The Broad Institute Genomics Platform"/>
            <consortium name="The Broad Institute Genome Sequencing Center for Infectious Disease"/>
            <person name="Wu L."/>
            <person name="Ma J."/>
        </authorList>
    </citation>
    <scope>NUCLEOTIDE SEQUENCE [LARGE SCALE GENOMIC DNA]</scope>
    <source>
        <strain evidence="3">JCM 30346</strain>
    </source>
</reference>
<dbReference type="RefSeq" id="WP_380762102.1">
    <property type="nucleotide sequence ID" value="NZ_JBHSRF010000096.1"/>
</dbReference>
<keyword evidence="1" id="KW-0812">Transmembrane</keyword>
<evidence type="ECO:0000313" key="3">
    <source>
        <dbReference type="Proteomes" id="UP001596137"/>
    </source>
</evidence>
<accession>A0ABW1NVB9</accession>
<gene>
    <name evidence="2" type="ORF">ACFP1K_36325</name>
</gene>
<keyword evidence="1" id="KW-0472">Membrane</keyword>
<comment type="caution">
    <text evidence="2">The sequence shown here is derived from an EMBL/GenBank/DDBJ whole genome shotgun (WGS) entry which is preliminary data.</text>
</comment>
<evidence type="ECO:0008006" key="4">
    <source>
        <dbReference type="Google" id="ProtNLM"/>
    </source>
</evidence>
<name>A0ABW1NVB9_9ACTN</name>
<evidence type="ECO:0000313" key="2">
    <source>
        <dbReference type="EMBL" id="MFC6086684.1"/>
    </source>
</evidence>
<dbReference type="Proteomes" id="UP001596137">
    <property type="component" value="Unassembled WGS sequence"/>
</dbReference>
<organism evidence="2 3">
    <name type="scientific">Sphaerisporangium aureirubrum</name>
    <dbReference type="NCBI Taxonomy" id="1544736"/>
    <lineage>
        <taxon>Bacteria</taxon>
        <taxon>Bacillati</taxon>
        <taxon>Actinomycetota</taxon>
        <taxon>Actinomycetes</taxon>
        <taxon>Streptosporangiales</taxon>
        <taxon>Streptosporangiaceae</taxon>
        <taxon>Sphaerisporangium</taxon>
    </lineage>
</organism>
<proteinExistence type="predicted"/>
<feature type="transmembrane region" description="Helical" evidence="1">
    <location>
        <begin position="32"/>
        <end position="50"/>
    </location>
</feature>
<protein>
    <recommendedName>
        <fullName evidence="4">Amidotransferase</fullName>
    </recommendedName>
</protein>
<evidence type="ECO:0000256" key="1">
    <source>
        <dbReference type="SAM" id="Phobius"/>
    </source>
</evidence>
<keyword evidence="3" id="KW-1185">Reference proteome</keyword>
<dbReference type="EMBL" id="JBHSRF010000096">
    <property type="protein sequence ID" value="MFC6086684.1"/>
    <property type="molecule type" value="Genomic_DNA"/>
</dbReference>
<sequence length="51" mass="5206">MSSNWTAPAMIFVGLFLIGGVVSFLKQGIKIGAVVLGVGAAMAIGAGVLWW</sequence>
<feature type="transmembrane region" description="Helical" evidence="1">
    <location>
        <begin position="6"/>
        <end position="25"/>
    </location>
</feature>
<keyword evidence="1" id="KW-1133">Transmembrane helix</keyword>